<evidence type="ECO:0000256" key="9">
    <source>
        <dbReference type="ARBA" id="ARBA00058997"/>
    </source>
</evidence>
<feature type="transmembrane region" description="Helical" evidence="10">
    <location>
        <begin position="85"/>
        <end position="105"/>
    </location>
</feature>
<dbReference type="AlphaFoldDB" id="A0A2S4UUD5"/>
<evidence type="ECO:0000256" key="1">
    <source>
        <dbReference type="ARBA" id="ARBA00001946"/>
    </source>
</evidence>
<feature type="transmembrane region" description="Helical" evidence="10">
    <location>
        <begin position="305"/>
        <end position="326"/>
    </location>
</feature>
<protein>
    <recommendedName>
        <fullName evidence="10">4-hydroxybenzoate polyprenyltransferase, mitochondrial</fullName>
        <shortName evidence="10">4-HB polyprenyltransferase</shortName>
        <ecNumber evidence="10">2.5.1.39</ecNumber>
    </recommendedName>
    <alternativeName>
        <fullName evidence="10">Para-hydroxybenzoate--polyprenyltransferase</fullName>
        <shortName evidence="10">PHB:PPT</shortName>
        <shortName evidence="10">PHB:polyprenyltransferase</shortName>
    </alternativeName>
</protein>
<dbReference type="PROSITE" id="PS00943">
    <property type="entry name" value="UBIA"/>
    <property type="match status" value="1"/>
</dbReference>
<dbReference type="FunFam" id="1.10.357.140:FF:000003">
    <property type="entry name" value="4-hydroxybenzoate polyprenyltransferase, mitochondrial"/>
    <property type="match status" value="1"/>
</dbReference>
<gene>
    <name evidence="11" type="ORF">PSTT_12842</name>
</gene>
<dbReference type="InterPro" id="IPR039653">
    <property type="entry name" value="Prenyltransferase"/>
</dbReference>
<dbReference type="VEuPathDB" id="FungiDB:PSTT_12842"/>
<dbReference type="NCBIfam" id="TIGR01474">
    <property type="entry name" value="ubiA_proteo"/>
    <property type="match status" value="1"/>
</dbReference>
<keyword evidence="6 10" id="KW-1133">Transmembrane helix</keyword>
<keyword evidence="10" id="KW-0496">Mitochondrion</keyword>
<dbReference type="GO" id="GO:0006744">
    <property type="term" value="P:ubiquinone biosynthetic process"/>
    <property type="evidence" value="ECO:0007669"/>
    <property type="project" value="UniProtKB-UniRule"/>
</dbReference>
<comment type="caution">
    <text evidence="11">The sequence shown here is derived from an EMBL/GenBank/DDBJ whole genome shotgun (WGS) entry which is preliminary data.</text>
</comment>
<evidence type="ECO:0000256" key="4">
    <source>
        <dbReference type="ARBA" id="ARBA00022679"/>
    </source>
</evidence>
<reference evidence="11" key="1">
    <citation type="submission" date="2017-12" db="EMBL/GenBank/DDBJ databases">
        <title>Gene loss provides genomic basis for host adaptation in cereal stripe rust fungi.</title>
        <authorList>
            <person name="Xia C."/>
        </authorList>
    </citation>
    <scope>NUCLEOTIDE SEQUENCE [LARGE SCALE GENOMIC DNA]</scope>
    <source>
        <strain evidence="11">93-210</strain>
    </source>
</reference>
<dbReference type="EC" id="2.5.1.39" evidence="10"/>
<dbReference type="InterPro" id="IPR044878">
    <property type="entry name" value="UbiA_sf"/>
</dbReference>
<comment type="catalytic activity">
    <reaction evidence="8 10">
        <text>an all-trans-polyprenyl diphosphate + 4-hydroxybenzoate = a 4-hydroxy-3-(all-trans-polyprenyl)benzoate + diphosphate</text>
        <dbReference type="Rhea" id="RHEA:44504"/>
        <dbReference type="Rhea" id="RHEA-COMP:9514"/>
        <dbReference type="Rhea" id="RHEA-COMP:9564"/>
        <dbReference type="ChEBI" id="CHEBI:17879"/>
        <dbReference type="ChEBI" id="CHEBI:33019"/>
        <dbReference type="ChEBI" id="CHEBI:58914"/>
        <dbReference type="ChEBI" id="CHEBI:78396"/>
        <dbReference type="EC" id="2.5.1.39"/>
    </reaction>
</comment>
<dbReference type="GO" id="GO:0008412">
    <property type="term" value="F:4-hydroxybenzoate polyprenyltransferase activity"/>
    <property type="evidence" value="ECO:0007669"/>
    <property type="project" value="UniProtKB-EC"/>
</dbReference>
<feature type="transmembrane region" description="Helical" evidence="10">
    <location>
        <begin position="338"/>
        <end position="362"/>
    </location>
</feature>
<keyword evidence="10" id="KW-0831">Ubiquinone biosynthesis</keyword>
<accession>A0A2S4UUD5</accession>
<dbReference type="InterPro" id="IPR000537">
    <property type="entry name" value="UbiA_prenyltransferase"/>
</dbReference>
<feature type="transmembrane region" description="Helical" evidence="10">
    <location>
        <begin position="150"/>
        <end position="169"/>
    </location>
</feature>
<comment type="similarity">
    <text evidence="3 10">Belongs to the UbiA prenyltransferase family.</text>
</comment>
<feature type="transmembrane region" description="Helical" evidence="10">
    <location>
        <begin position="111"/>
        <end position="129"/>
    </location>
</feature>
<evidence type="ECO:0000313" key="11">
    <source>
        <dbReference type="EMBL" id="POW00882.1"/>
    </source>
</evidence>
<evidence type="ECO:0000256" key="8">
    <source>
        <dbReference type="ARBA" id="ARBA00052313"/>
    </source>
</evidence>
<dbReference type="CDD" id="cd13959">
    <property type="entry name" value="PT_UbiA_COQ2"/>
    <property type="match status" value="1"/>
</dbReference>
<evidence type="ECO:0000256" key="10">
    <source>
        <dbReference type="HAMAP-Rule" id="MF_03189"/>
    </source>
</evidence>
<proteinExistence type="inferred from homology"/>
<dbReference type="UniPathway" id="UPA00232"/>
<feature type="transmembrane region" description="Helical" evidence="10">
    <location>
        <begin position="211"/>
        <end position="230"/>
    </location>
</feature>
<dbReference type="EMBL" id="PKSL01000169">
    <property type="protein sequence ID" value="POW00882.1"/>
    <property type="molecule type" value="Genomic_DNA"/>
</dbReference>
<comment type="subcellular location">
    <subcellularLocation>
        <location evidence="2 10">Mitochondrion inner membrane</location>
        <topology evidence="2 10">Multi-pass membrane protein</topology>
        <orientation evidence="2 10">Matrix side</orientation>
    </subcellularLocation>
</comment>
<dbReference type="VEuPathDB" id="FungiDB:PSHT_07713"/>
<comment type="function">
    <text evidence="9 10">Catalyzes the prenylation of para-hydroxybenzoate (PHB) with an all-trans polyprenyl group. Mediates the second step in the final reaction sequence of coenzyme Q (CoQ) biosynthesis, which is the condensation of the polyisoprenoid side chain with PHB, generating the first membrane-bound Q intermediate.</text>
</comment>
<comment type="pathway">
    <text evidence="10">Cofactor biosynthesis; ubiquinone biosynthesis.</text>
</comment>
<evidence type="ECO:0000256" key="7">
    <source>
        <dbReference type="ARBA" id="ARBA00023136"/>
    </source>
</evidence>
<dbReference type="Pfam" id="PF01040">
    <property type="entry name" value="UbiA"/>
    <property type="match status" value="1"/>
</dbReference>
<name>A0A2S4UUD5_9BASI</name>
<dbReference type="InterPro" id="IPR006370">
    <property type="entry name" value="HB_polyprenyltransferase-like"/>
</dbReference>
<dbReference type="FunFam" id="1.20.120.1780:FF:000001">
    <property type="entry name" value="4-hydroxybenzoate octaprenyltransferase"/>
    <property type="match status" value="1"/>
</dbReference>
<dbReference type="HAMAP" id="MF_01635">
    <property type="entry name" value="UbiA"/>
    <property type="match status" value="1"/>
</dbReference>
<sequence length="363" mass="39340">MTSLLTRRVFQASVCSLRQQQHCAIKPAYDVKCWIIRNQSNSAPDHHQANIPSIEFGKSDKGPRLTTLIRRIEPYLALSRVRAPIGAALLFLPCGSSLALAASSGGASPQFLIYQTCLFGLGAFVMRGAGCTINDLWDRSIDKKVTRTQLRPLASGAISPSNAIGWLGIQLSIGLAILLQLNIYSILLGASSLSLVIIYPLMKRITHWPQLVLGLAFNWGALLGSSAILGQTDWKVAIPLYLGHICWTIVYDTIYAQQDKRSDILAGVKSTALLFGPRPIPILAGFSSAFVGFTALSGFMNGCGVPFYTLAVIAPAIHLTHLLRNLDPDSPAVCHNTFIASAITGSLVWLGCLLDYCFRFLLV</sequence>
<dbReference type="PANTHER" id="PTHR11048">
    <property type="entry name" value="PRENYLTRANSFERASES"/>
    <property type="match status" value="1"/>
</dbReference>
<evidence type="ECO:0000256" key="5">
    <source>
        <dbReference type="ARBA" id="ARBA00022692"/>
    </source>
</evidence>
<dbReference type="Gene3D" id="1.10.357.140">
    <property type="entry name" value="UbiA prenyltransferase"/>
    <property type="match status" value="1"/>
</dbReference>
<feature type="transmembrane region" description="Helical" evidence="10">
    <location>
        <begin position="280"/>
        <end position="299"/>
    </location>
</feature>
<keyword evidence="10" id="KW-0999">Mitochondrion inner membrane</keyword>
<evidence type="ECO:0000313" key="12">
    <source>
        <dbReference type="Proteomes" id="UP000239156"/>
    </source>
</evidence>
<keyword evidence="7 10" id="KW-0472">Membrane</keyword>
<dbReference type="GO" id="GO:0005743">
    <property type="term" value="C:mitochondrial inner membrane"/>
    <property type="evidence" value="ECO:0007669"/>
    <property type="project" value="UniProtKB-SubCell"/>
</dbReference>
<keyword evidence="4 10" id="KW-0808">Transferase</keyword>
<evidence type="ECO:0000256" key="3">
    <source>
        <dbReference type="ARBA" id="ARBA00005985"/>
    </source>
</evidence>
<dbReference type="PANTHER" id="PTHR11048:SF28">
    <property type="entry name" value="4-HYDROXYBENZOATE POLYPRENYLTRANSFERASE, MITOCHONDRIAL"/>
    <property type="match status" value="1"/>
</dbReference>
<comment type="cofactor">
    <cofactor evidence="1 10">
        <name>Mg(2+)</name>
        <dbReference type="ChEBI" id="CHEBI:18420"/>
    </cofactor>
</comment>
<evidence type="ECO:0000256" key="6">
    <source>
        <dbReference type="ARBA" id="ARBA00022989"/>
    </source>
</evidence>
<dbReference type="Gene3D" id="1.20.120.1780">
    <property type="entry name" value="UbiA prenyltransferase"/>
    <property type="match status" value="1"/>
</dbReference>
<dbReference type="GO" id="GO:0008299">
    <property type="term" value="P:isoprenoid biosynthetic process"/>
    <property type="evidence" value="ECO:0007669"/>
    <property type="project" value="UniProtKB-UniRule"/>
</dbReference>
<keyword evidence="12" id="KW-1185">Reference proteome</keyword>
<keyword evidence="10" id="KW-0414">Isoprene biosynthesis</keyword>
<dbReference type="Proteomes" id="UP000239156">
    <property type="component" value="Unassembled WGS sequence"/>
</dbReference>
<dbReference type="InterPro" id="IPR030470">
    <property type="entry name" value="UbiA_prenylTrfase_CS"/>
</dbReference>
<evidence type="ECO:0000256" key="2">
    <source>
        <dbReference type="ARBA" id="ARBA00004292"/>
    </source>
</evidence>
<feature type="transmembrane region" description="Helical" evidence="10">
    <location>
        <begin position="175"/>
        <end position="199"/>
    </location>
</feature>
<organism evidence="11 12">
    <name type="scientific">Puccinia striiformis</name>
    <dbReference type="NCBI Taxonomy" id="27350"/>
    <lineage>
        <taxon>Eukaryota</taxon>
        <taxon>Fungi</taxon>
        <taxon>Dikarya</taxon>
        <taxon>Basidiomycota</taxon>
        <taxon>Pucciniomycotina</taxon>
        <taxon>Pucciniomycetes</taxon>
        <taxon>Pucciniales</taxon>
        <taxon>Pucciniaceae</taxon>
        <taxon>Puccinia</taxon>
    </lineage>
</organism>
<keyword evidence="5 10" id="KW-0812">Transmembrane</keyword>